<dbReference type="SUPFAM" id="SSF54236">
    <property type="entry name" value="Ubiquitin-like"/>
    <property type="match status" value="1"/>
</dbReference>
<protein>
    <recommendedName>
        <fullName evidence="3">Ubiquitin-like domain-containing protein</fullName>
    </recommendedName>
</protein>
<evidence type="ECO:0000259" key="3">
    <source>
        <dbReference type="PROSITE" id="PS50053"/>
    </source>
</evidence>
<comment type="caution">
    <text evidence="4">The sequence shown here is derived from an EMBL/GenBank/DDBJ whole genome shotgun (WGS) entry which is preliminary data.</text>
</comment>
<feature type="transmembrane region" description="Helical" evidence="2">
    <location>
        <begin position="143"/>
        <end position="164"/>
    </location>
</feature>
<dbReference type="EMBL" id="LSRX01001056">
    <property type="protein sequence ID" value="OLP84249.1"/>
    <property type="molecule type" value="Genomic_DNA"/>
</dbReference>
<evidence type="ECO:0000256" key="2">
    <source>
        <dbReference type="SAM" id="Phobius"/>
    </source>
</evidence>
<dbReference type="Gene3D" id="3.10.20.90">
    <property type="entry name" value="Phosphatidylinositol 3-kinase Catalytic Subunit, Chain A, domain 1"/>
    <property type="match status" value="1"/>
</dbReference>
<evidence type="ECO:0000313" key="4">
    <source>
        <dbReference type="EMBL" id="OLP84249.1"/>
    </source>
</evidence>
<feature type="region of interest" description="Disordered" evidence="1">
    <location>
        <begin position="216"/>
        <end position="239"/>
    </location>
</feature>
<evidence type="ECO:0000313" key="5">
    <source>
        <dbReference type="Proteomes" id="UP000186817"/>
    </source>
</evidence>
<dbReference type="InterPro" id="IPR029071">
    <property type="entry name" value="Ubiquitin-like_domsf"/>
</dbReference>
<accession>A0A1Q9CMU3</accession>
<feature type="domain" description="Ubiquitin-like" evidence="3">
    <location>
        <begin position="31"/>
        <end position="113"/>
    </location>
</feature>
<gene>
    <name evidence="4" type="ORF">AK812_SmicGene34901</name>
</gene>
<keyword evidence="2" id="KW-0472">Membrane</keyword>
<evidence type="ECO:0000256" key="1">
    <source>
        <dbReference type="SAM" id="MobiDB-lite"/>
    </source>
</evidence>
<keyword evidence="2" id="KW-1133">Transmembrane helix</keyword>
<dbReference type="OrthoDB" id="10367552at2759"/>
<feature type="region of interest" description="Disordered" evidence="1">
    <location>
        <begin position="116"/>
        <end position="138"/>
    </location>
</feature>
<name>A0A1Q9CMU3_SYMMI</name>
<sequence>MVLSGEAQQKLASVLSTTTGAGGQVPGMDPITLHFNVFQAGASQQGRHSLQVEDPRRQTVGALKNQLFGEALEARRSVRFIASGKVLEDSVSLDTYNLGPETHICVSISDRSLAKDAGSSTRRSAQVPDRQAEEPASSQLPDVGMWSMLAGLLTVAGAALPYVVQRHRQLSNNMHLMLFVGLAVWLYVALFHVLPDGVQLLLAALRWSLRRREGPLATGHSVSSSRKDDAEPDLPVSPADVAAVLPRRKPATIELD</sequence>
<reference evidence="4 5" key="1">
    <citation type="submission" date="2016-02" db="EMBL/GenBank/DDBJ databases">
        <title>Genome analysis of coral dinoflagellate symbionts highlights evolutionary adaptations to a symbiotic lifestyle.</title>
        <authorList>
            <person name="Aranda M."/>
            <person name="Li Y."/>
            <person name="Liew Y.J."/>
            <person name="Baumgarten S."/>
            <person name="Simakov O."/>
            <person name="Wilson M."/>
            <person name="Piel J."/>
            <person name="Ashoor H."/>
            <person name="Bougouffa S."/>
            <person name="Bajic V.B."/>
            <person name="Ryu T."/>
            <person name="Ravasi T."/>
            <person name="Bayer T."/>
            <person name="Micklem G."/>
            <person name="Kim H."/>
            <person name="Bhak J."/>
            <person name="Lajeunesse T.C."/>
            <person name="Voolstra C.R."/>
        </authorList>
    </citation>
    <scope>NUCLEOTIDE SEQUENCE [LARGE SCALE GENOMIC DNA]</scope>
    <source>
        <strain evidence="4 5">CCMP2467</strain>
    </source>
</reference>
<keyword evidence="5" id="KW-1185">Reference proteome</keyword>
<proteinExistence type="predicted"/>
<feature type="transmembrane region" description="Helical" evidence="2">
    <location>
        <begin position="176"/>
        <end position="194"/>
    </location>
</feature>
<dbReference type="Proteomes" id="UP000186817">
    <property type="component" value="Unassembled WGS sequence"/>
</dbReference>
<keyword evidence="2" id="KW-0812">Transmembrane</keyword>
<dbReference type="AlphaFoldDB" id="A0A1Q9CMU3"/>
<organism evidence="4 5">
    <name type="scientific">Symbiodinium microadriaticum</name>
    <name type="common">Dinoflagellate</name>
    <name type="synonym">Zooxanthella microadriatica</name>
    <dbReference type="NCBI Taxonomy" id="2951"/>
    <lineage>
        <taxon>Eukaryota</taxon>
        <taxon>Sar</taxon>
        <taxon>Alveolata</taxon>
        <taxon>Dinophyceae</taxon>
        <taxon>Suessiales</taxon>
        <taxon>Symbiodiniaceae</taxon>
        <taxon>Symbiodinium</taxon>
    </lineage>
</organism>
<dbReference type="OMA" id="DPITLHF"/>
<dbReference type="PROSITE" id="PS50053">
    <property type="entry name" value="UBIQUITIN_2"/>
    <property type="match status" value="1"/>
</dbReference>
<dbReference type="InterPro" id="IPR000626">
    <property type="entry name" value="Ubiquitin-like_dom"/>
</dbReference>